<dbReference type="EMBL" id="CAXIEN010000001">
    <property type="protein sequence ID" value="CAL1260762.1"/>
    <property type="molecule type" value="Genomic_DNA"/>
</dbReference>
<feature type="non-terminal residue" evidence="14">
    <location>
        <position position="84"/>
    </location>
</feature>
<accession>A0AAV1YQG2</accession>
<evidence type="ECO:0000256" key="11">
    <source>
        <dbReference type="ARBA" id="ARBA00023303"/>
    </source>
</evidence>
<dbReference type="InterPro" id="IPR001873">
    <property type="entry name" value="ENaC"/>
</dbReference>
<keyword evidence="7" id="KW-0915">Sodium</keyword>
<evidence type="ECO:0000256" key="1">
    <source>
        <dbReference type="ARBA" id="ARBA00004141"/>
    </source>
</evidence>
<dbReference type="Proteomes" id="UP001497382">
    <property type="component" value="Unassembled WGS sequence"/>
</dbReference>
<reference evidence="14 15" key="1">
    <citation type="submission" date="2024-04" db="EMBL/GenBank/DDBJ databases">
        <authorList>
            <person name="Rising A."/>
            <person name="Reimegard J."/>
            <person name="Sonavane S."/>
            <person name="Akerstrom W."/>
            <person name="Nylinder S."/>
            <person name="Hedman E."/>
            <person name="Kallberg Y."/>
        </authorList>
    </citation>
    <scope>NUCLEOTIDE SEQUENCE [LARGE SCALE GENOMIC DNA]</scope>
</reference>
<evidence type="ECO:0000256" key="6">
    <source>
        <dbReference type="ARBA" id="ARBA00022989"/>
    </source>
</evidence>
<feature type="transmembrane region" description="Helical" evidence="13">
    <location>
        <begin position="49"/>
        <end position="70"/>
    </location>
</feature>
<evidence type="ECO:0000256" key="7">
    <source>
        <dbReference type="ARBA" id="ARBA00023053"/>
    </source>
</evidence>
<keyword evidence="11 12" id="KW-0407">Ion channel</keyword>
<proteinExistence type="inferred from homology"/>
<evidence type="ECO:0000256" key="10">
    <source>
        <dbReference type="ARBA" id="ARBA00023201"/>
    </source>
</evidence>
<dbReference type="AlphaFoldDB" id="A0AAV1YQG2"/>
<evidence type="ECO:0000256" key="12">
    <source>
        <dbReference type="RuleBase" id="RU000679"/>
    </source>
</evidence>
<protein>
    <submittedName>
        <fullName evidence="14">Uncharacterized protein</fullName>
    </submittedName>
</protein>
<keyword evidence="8 12" id="KW-0406">Ion transport</keyword>
<evidence type="ECO:0000256" key="5">
    <source>
        <dbReference type="ARBA" id="ARBA00022692"/>
    </source>
</evidence>
<evidence type="ECO:0000256" key="8">
    <source>
        <dbReference type="ARBA" id="ARBA00023065"/>
    </source>
</evidence>
<gene>
    <name evidence="14" type="ORF">LARSCL_LOCUS26</name>
</gene>
<dbReference type="GO" id="GO:0005272">
    <property type="term" value="F:sodium channel activity"/>
    <property type="evidence" value="ECO:0007669"/>
    <property type="project" value="UniProtKB-KW"/>
</dbReference>
<sequence length="84" mass="9805">ISTYFQVKLRKGRVKGFSLYCKQLCRQSLITGFPVIASTRNSFRKLIKVLVFLVCLCGFLYQTSEFLVLYRAYPTMVDIKIERP</sequence>
<keyword evidence="9 13" id="KW-0472">Membrane</keyword>
<keyword evidence="4 12" id="KW-0894">Sodium channel</keyword>
<evidence type="ECO:0000256" key="2">
    <source>
        <dbReference type="ARBA" id="ARBA00007193"/>
    </source>
</evidence>
<keyword evidence="6 13" id="KW-1133">Transmembrane helix</keyword>
<evidence type="ECO:0000256" key="4">
    <source>
        <dbReference type="ARBA" id="ARBA00022461"/>
    </source>
</evidence>
<keyword evidence="3 12" id="KW-0813">Transport</keyword>
<keyword evidence="5 12" id="KW-0812">Transmembrane</keyword>
<comment type="subcellular location">
    <subcellularLocation>
        <location evidence="1">Membrane</location>
        <topology evidence="1">Multi-pass membrane protein</topology>
    </subcellularLocation>
</comment>
<dbReference type="GO" id="GO:0016020">
    <property type="term" value="C:membrane"/>
    <property type="evidence" value="ECO:0007669"/>
    <property type="project" value="UniProtKB-SubCell"/>
</dbReference>
<evidence type="ECO:0000256" key="13">
    <source>
        <dbReference type="SAM" id="Phobius"/>
    </source>
</evidence>
<keyword evidence="15" id="KW-1185">Reference proteome</keyword>
<name>A0AAV1YQG2_9ARAC</name>
<organism evidence="14 15">
    <name type="scientific">Larinioides sclopetarius</name>
    <dbReference type="NCBI Taxonomy" id="280406"/>
    <lineage>
        <taxon>Eukaryota</taxon>
        <taxon>Metazoa</taxon>
        <taxon>Ecdysozoa</taxon>
        <taxon>Arthropoda</taxon>
        <taxon>Chelicerata</taxon>
        <taxon>Arachnida</taxon>
        <taxon>Araneae</taxon>
        <taxon>Araneomorphae</taxon>
        <taxon>Entelegynae</taxon>
        <taxon>Araneoidea</taxon>
        <taxon>Araneidae</taxon>
        <taxon>Larinioides</taxon>
    </lineage>
</organism>
<dbReference type="Pfam" id="PF00858">
    <property type="entry name" value="ASC"/>
    <property type="match status" value="1"/>
</dbReference>
<comment type="similarity">
    <text evidence="2 12">Belongs to the amiloride-sensitive sodium channel (TC 1.A.6) family.</text>
</comment>
<comment type="caution">
    <text evidence="14">The sequence shown here is derived from an EMBL/GenBank/DDBJ whole genome shotgun (WGS) entry which is preliminary data.</text>
</comment>
<evidence type="ECO:0000313" key="14">
    <source>
        <dbReference type="EMBL" id="CAL1260762.1"/>
    </source>
</evidence>
<keyword evidence="10 12" id="KW-0739">Sodium transport</keyword>
<evidence type="ECO:0000256" key="3">
    <source>
        <dbReference type="ARBA" id="ARBA00022448"/>
    </source>
</evidence>
<evidence type="ECO:0000256" key="9">
    <source>
        <dbReference type="ARBA" id="ARBA00023136"/>
    </source>
</evidence>
<evidence type="ECO:0000313" key="15">
    <source>
        <dbReference type="Proteomes" id="UP001497382"/>
    </source>
</evidence>
<feature type="non-terminal residue" evidence="14">
    <location>
        <position position="1"/>
    </location>
</feature>